<evidence type="ECO:0000256" key="5">
    <source>
        <dbReference type="ARBA" id="ARBA00022801"/>
    </source>
</evidence>
<keyword evidence="4" id="KW-0479">Metal-binding</keyword>
<dbReference type="SUPFAM" id="SSF88723">
    <property type="entry name" value="PIN domain-like"/>
    <property type="match status" value="1"/>
</dbReference>
<comment type="similarity">
    <text evidence="7">Belongs to the PINc/VapC protein family.</text>
</comment>
<evidence type="ECO:0000256" key="4">
    <source>
        <dbReference type="ARBA" id="ARBA00022723"/>
    </source>
</evidence>
<proteinExistence type="inferred from homology"/>
<evidence type="ECO:0000256" key="2">
    <source>
        <dbReference type="ARBA" id="ARBA00022649"/>
    </source>
</evidence>
<dbReference type="Proteomes" id="UP000542353">
    <property type="component" value="Unassembled WGS sequence"/>
</dbReference>
<evidence type="ECO:0000256" key="7">
    <source>
        <dbReference type="ARBA" id="ARBA00038093"/>
    </source>
</evidence>
<dbReference type="InterPro" id="IPR002716">
    <property type="entry name" value="PIN_dom"/>
</dbReference>
<comment type="caution">
    <text evidence="9">The sequence shown here is derived from an EMBL/GenBank/DDBJ whole genome shotgun (WGS) entry which is preliminary data.</text>
</comment>
<keyword evidence="3" id="KW-0540">Nuclease</keyword>
<reference evidence="9 10" key="1">
    <citation type="submission" date="2020-08" db="EMBL/GenBank/DDBJ databases">
        <title>Genomic Encyclopedia of Type Strains, Phase IV (KMG-IV): sequencing the most valuable type-strain genomes for metagenomic binning, comparative biology and taxonomic classification.</title>
        <authorList>
            <person name="Goeker M."/>
        </authorList>
    </citation>
    <scope>NUCLEOTIDE SEQUENCE [LARGE SCALE GENOMIC DNA]</scope>
    <source>
        <strain evidence="9 10">DSM 12706</strain>
    </source>
</reference>
<evidence type="ECO:0000256" key="3">
    <source>
        <dbReference type="ARBA" id="ARBA00022722"/>
    </source>
</evidence>
<dbReference type="PANTHER" id="PTHR33653">
    <property type="entry name" value="RIBONUCLEASE VAPC2"/>
    <property type="match status" value="1"/>
</dbReference>
<evidence type="ECO:0000313" key="10">
    <source>
        <dbReference type="Proteomes" id="UP000542353"/>
    </source>
</evidence>
<dbReference type="CDD" id="cd09881">
    <property type="entry name" value="PIN_VapC4-5_FitB-like"/>
    <property type="match status" value="1"/>
</dbReference>
<evidence type="ECO:0000256" key="6">
    <source>
        <dbReference type="ARBA" id="ARBA00022842"/>
    </source>
</evidence>
<keyword evidence="10" id="KW-1185">Reference proteome</keyword>
<dbReference type="EMBL" id="JACHIH010000018">
    <property type="protein sequence ID" value="MBB5048139.1"/>
    <property type="molecule type" value="Genomic_DNA"/>
</dbReference>
<dbReference type="InterPro" id="IPR050556">
    <property type="entry name" value="Type_II_TA_system_RNase"/>
</dbReference>
<accession>A0A7W8DZA1</accession>
<name>A0A7W8DZA1_9BRAD</name>
<dbReference type="AlphaFoldDB" id="A0A7W8DZA1"/>
<dbReference type="GO" id="GO:0004518">
    <property type="term" value="F:nuclease activity"/>
    <property type="evidence" value="ECO:0007669"/>
    <property type="project" value="UniProtKB-KW"/>
</dbReference>
<dbReference type="RefSeq" id="WP_184258602.1">
    <property type="nucleotide sequence ID" value="NZ_JACHIH010000018.1"/>
</dbReference>
<evidence type="ECO:0000256" key="1">
    <source>
        <dbReference type="ARBA" id="ARBA00001946"/>
    </source>
</evidence>
<dbReference type="GO" id="GO:0016787">
    <property type="term" value="F:hydrolase activity"/>
    <property type="evidence" value="ECO:0007669"/>
    <property type="project" value="UniProtKB-KW"/>
</dbReference>
<organism evidence="9 10">
    <name type="scientific">Rhodopseudomonas rhenobacensis</name>
    <dbReference type="NCBI Taxonomy" id="87461"/>
    <lineage>
        <taxon>Bacteria</taxon>
        <taxon>Pseudomonadati</taxon>
        <taxon>Pseudomonadota</taxon>
        <taxon>Alphaproteobacteria</taxon>
        <taxon>Hyphomicrobiales</taxon>
        <taxon>Nitrobacteraceae</taxon>
        <taxon>Rhodopseudomonas</taxon>
    </lineage>
</organism>
<protein>
    <recommendedName>
        <fullName evidence="8">PIN domain-containing protein</fullName>
    </recommendedName>
</protein>
<comment type="cofactor">
    <cofactor evidence="1">
        <name>Mg(2+)</name>
        <dbReference type="ChEBI" id="CHEBI:18420"/>
    </cofactor>
</comment>
<feature type="domain" description="PIN" evidence="8">
    <location>
        <begin position="3"/>
        <end position="118"/>
    </location>
</feature>
<keyword evidence="5" id="KW-0378">Hydrolase</keyword>
<dbReference type="PANTHER" id="PTHR33653:SF1">
    <property type="entry name" value="RIBONUCLEASE VAPC2"/>
    <property type="match status" value="1"/>
</dbReference>
<keyword evidence="2" id="KW-1277">Toxin-antitoxin system</keyword>
<keyword evidence="6" id="KW-0460">Magnesium</keyword>
<gene>
    <name evidence="9" type="ORF">HNR60_002901</name>
</gene>
<evidence type="ECO:0000313" key="9">
    <source>
        <dbReference type="EMBL" id="MBB5048139.1"/>
    </source>
</evidence>
<dbReference type="GO" id="GO:0046872">
    <property type="term" value="F:metal ion binding"/>
    <property type="evidence" value="ECO:0007669"/>
    <property type="project" value="UniProtKB-KW"/>
</dbReference>
<dbReference type="InterPro" id="IPR029060">
    <property type="entry name" value="PIN-like_dom_sf"/>
</dbReference>
<dbReference type="Pfam" id="PF01850">
    <property type="entry name" value="PIN"/>
    <property type="match status" value="1"/>
</dbReference>
<dbReference type="Gene3D" id="3.40.50.1010">
    <property type="entry name" value="5'-nuclease"/>
    <property type="match status" value="1"/>
</dbReference>
<sequence length="133" mass="14953">MTLVDTNVLIDILTADQGWRSWSATAIEKQSQRGPVVINEIVYAELSDRYSSQQHLDGVVEGLQLQFEWLPKAALYLAGQTFRNYRRAGGPRSSILADFFIGAHAVAAGLPILTRDIRRYRSYFPDVELIAPE</sequence>
<evidence type="ECO:0000259" key="8">
    <source>
        <dbReference type="Pfam" id="PF01850"/>
    </source>
</evidence>